<protein>
    <submittedName>
        <fullName evidence="2">Uncharacterized protein</fullName>
    </submittedName>
</protein>
<dbReference type="EMBL" id="JAGINU010000001">
    <property type="protein sequence ID" value="MBP2370287.1"/>
    <property type="molecule type" value="Genomic_DNA"/>
</dbReference>
<feature type="region of interest" description="Disordered" evidence="1">
    <location>
        <begin position="27"/>
        <end position="51"/>
    </location>
</feature>
<gene>
    <name evidence="2" type="ORF">JOF36_005983</name>
</gene>
<evidence type="ECO:0000313" key="3">
    <source>
        <dbReference type="Proteomes" id="UP001519295"/>
    </source>
</evidence>
<accession>A0ABS4W257</accession>
<organism evidence="2 3">
    <name type="scientific">Pseudonocardia parietis</name>
    <dbReference type="NCBI Taxonomy" id="570936"/>
    <lineage>
        <taxon>Bacteria</taxon>
        <taxon>Bacillati</taxon>
        <taxon>Actinomycetota</taxon>
        <taxon>Actinomycetes</taxon>
        <taxon>Pseudonocardiales</taxon>
        <taxon>Pseudonocardiaceae</taxon>
        <taxon>Pseudonocardia</taxon>
    </lineage>
</organism>
<proteinExistence type="predicted"/>
<evidence type="ECO:0000313" key="2">
    <source>
        <dbReference type="EMBL" id="MBP2370287.1"/>
    </source>
</evidence>
<reference evidence="2 3" key="1">
    <citation type="submission" date="2021-03" db="EMBL/GenBank/DDBJ databases">
        <title>Sequencing the genomes of 1000 actinobacteria strains.</title>
        <authorList>
            <person name="Klenk H.-P."/>
        </authorList>
    </citation>
    <scope>NUCLEOTIDE SEQUENCE [LARGE SCALE GENOMIC DNA]</scope>
    <source>
        <strain evidence="2 3">DSM 45256</strain>
    </source>
</reference>
<dbReference type="Proteomes" id="UP001519295">
    <property type="component" value="Unassembled WGS sequence"/>
</dbReference>
<sequence>MSTALDHDSACPVFRGADPDECDGDCAPKQLLHTAPPMRSNATPTRDRAATGREMRRLQVLLRQAGVRNRTERLARVSEQVGRPVASCTELTEREVRVVAAWADQKIQEKQR</sequence>
<keyword evidence="3" id="KW-1185">Reference proteome</keyword>
<dbReference type="RefSeq" id="WP_210033402.1">
    <property type="nucleotide sequence ID" value="NZ_JAGINU010000001.1"/>
</dbReference>
<name>A0ABS4W257_9PSEU</name>
<evidence type="ECO:0000256" key="1">
    <source>
        <dbReference type="SAM" id="MobiDB-lite"/>
    </source>
</evidence>
<comment type="caution">
    <text evidence="2">The sequence shown here is derived from an EMBL/GenBank/DDBJ whole genome shotgun (WGS) entry which is preliminary data.</text>
</comment>